<dbReference type="AlphaFoldDB" id="A0A061BBZ0"/>
<gene>
    <name evidence="1" type="ORF">CYFA0S_26e00980g</name>
</gene>
<proteinExistence type="predicted"/>
<dbReference type="VEuPathDB" id="FungiDB:BON22_4347"/>
<dbReference type="PANTHER" id="PTHR39214">
    <property type="entry name" value="MICROBODY (PEROXISOME) BIOGENESIS PROTEIN PEROXIN 8 (EUROFUNG)"/>
    <property type="match status" value="1"/>
</dbReference>
<dbReference type="EMBL" id="LK052911">
    <property type="protein sequence ID" value="CDR46868.1"/>
    <property type="molecule type" value="Genomic_DNA"/>
</dbReference>
<dbReference type="PANTHER" id="PTHR39214:SF1">
    <property type="entry name" value="MICROBODY (PEROXISOME) BIOGENESIS PROTEIN PEROXIN 8 (EUROFUNG)"/>
    <property type="match status" value="1"/>
</dbReference>
<dbReference type="OrthoDB" id="2357318at2759"/>
<dbReference type="InterPro" id="IPR055334">
    <property type="entry name" value="PEX8-like"/>
</dbReference>
<name>A0A061BBZ0_CYBFA</name>
<evidence type="ECO:0000313" key="1">
    <source>
        <dbReference type="EMBL" id="CDR46868.1"/>
    </source>
</evidence>
<organism evidence="1">
    <name type="scientific">Cyberlindnera fabianii</name>
    <name type="common">Yeast</name>
    <name type="synonym">Hansenula fabianii</name>
    <dbReference type="NCBI Taxonomy" id="36022"/>
    <lineage>
        <taxon>Eukaryota</taxon>
        <taxon>Fungi</taxon>
        <taxon>Dikarya</taxon>
        <taxon>Ascomycota</taxon>
        <taxon>Saccharomycotina</taxon>
        <taxon>Saccharomycetes</taxon>
        <taxon>Phaffomycetales</taxon>
        <taxon>Phaffomycetaceae</taxon>
        <taxon>Cyberlindnera</taxon>
    </lineage>
</organism>
<accession>A0A061BBZ0</accession>
<sequence>MYRLGAQGRALQKQLASQTYPASVSSLVPQRLSQSKEHQEVQLLLSILNSRDDSHTAELLLSYAVHYFPRLKNEHDVQSLTIALLSNDRLFNRLNFDECYLVIEGIKAMFDHKIRVSQPSLPLTKFYHGFLTAVYDHPAEDWKKMLVLTGVLLSKPTFQDHAVPETRGYFEQCYDRSIQLNHELITRCLRNSPVNGFEINSLVSIALACSLISFTGAQRRRLPHETIMIQVIDLVFVSPLGLANISPADDMLKRPVVKHLSRLAFLVENCFVNGVKYPVMDGALTVMLDFAFTLHQKLPIEGQAQTWDLLKSILFGVVIMLQGFASFSLNLYNGLKTDEYSILSTKAIKILFFLNFILEKIGTGGFQAYNFVLLTTIDGLFQYSNRAAEQLGTYMISHCSLNNIPSSHYESSKALFTINYFEHFTKSCPHSYHDSTIAPFINHFIKMPSPPQSHSATYRSLIEAAHSVILATFTPRNAAIIATMATSYLHTVLSQYPTCLSSQQLNIAVESITRAVAPPSEAYYLNRDNLREVLHTLYITIINSSCSEPLNEQGKGPKTVRQGLICALIGTLTYIPVEILENWLNNCWELCVGDKYLELQLWKQISEGLDMQRGSIGVRWWYAKAAGDRQKL</sequence>
<reference evidence="1" key="1">
    <citation type="journal article" date="2014" name="Genome Announc.">
        <title>Genome sequence of the yeast Cyberlindnera fabianii (Hansenula fabianii).</title>
        <authorList>
            <person name="Freel K.C."/>
            <person name="Sarilar V."/>
            <person name="Neuveglise C."/>
            <person name="Devillers H."/>
            <person name="Friedrich A."/>
            <person name="Schacherer J."/>
        </authorList>
    </citation>
    <scope>NUCLEOTIDE SEQUENCE</scope>
    <source>
        <strain evidence="1">YJS4271</strain>
    </source>
</reference>
<dbReference type="PhylomeDB" id="A0A061BBZ0"/>
<protein>
    <submittedName>
        <fullName evidence="1">CYFA0S26e00980g1_1</fullName>
    </submittedName>
</protein>